<feature type="transmembrane region" description="Helical" evidence="8">
    <location>
        <begin position="104"/>
        <end position="132"/>
    </location>
</feature>
<name>A0AAE9SCV8_9GAMM</name>
<feature type="transmembrane region" description="Helical" evidence="8">
    <location>
        <begin position="266"/>
        <end position="285"/>
    </location>
</feature>
<evidence type="ECO:0000256" key="2">
    <source>
        <dbReference type="ARBA" id="ARBA00005275"/>
    </source>
</evidence>
<organism evidence="9 10">
    <name type="scientific">Aeromonas encheleia</name>
    <dbReference type="NCBI Taxonomy" id="73010"/>
    <lineage>
        <taxon>Bacteria</taxon>
        <taxon>Pseudomonadati</taxon>
        <taxon>Pseudomonadota</taxon>
        <taxon>Gammaproteobacteria</taxon>
        <taxon>Aeromonadales</taxon>
        <taxon>Aeromonadaceae</taxon>
        <taxon>Aeromonas</taxon>
    </lineage>
</organism>
<keyword evidence="6 8" id="KW-1133">Transmembrane helix</keyword>
<proteinExistence type="inferred from homology"/>
<evidence type="ECO:0000256" key="4">
    <source>
        <dbReference type="ARBA" id="ARBA00022475"/>
    </source>
</evidence>
<feature type="transmembrane region" description="Helical" evidence="8">
    <location>
        <begin position="305"/>
        <end position="329"/>
    </location>
</feature>
<keyword evidence="3" id="KW-0813">Transport</keyword>
<dbReference type="PANTHER" id="PTHR42002">
    <property type="entry name" value="ANAEROBIC C4-DICARBOXYLATE TRANSPORTER DCUC-RELATED"/>
    <property type="match status" value="1"/>
</dbReference>
<feature type="transmembrane region" description="Helical" evidence="8">
    <location>
        <begin position="12"/>
        <end position="31"/>
    </location>
</feature>
<keyword evidence="7 8" id="KW-0472">Membrane</keyword>
<dbReference type="GO" id="GO:0015556">
    <property type="term" value="F:C4-dicarboxylate transmembrane transporter activity"/>
    <property type="evidence" value="ECO:0007669"/>
    <property type="project" value="InterPro"/>
</dbReference>
<evidence type="ECO:0000313" key="10">
    <source>
        <dbReference type="Proteomes" id="UP001056890"/>
    </source>
</evidence>
<feature type="transmembrane region" description="Helical" evidence="8">
    <location>
        <begin position="138"/>
        <end position="161"/>
    </location>
</feature>
<evidence type="ECO:0000256" key="1">
    <source>
        <dbReference type="ARBA" id="ARBA00004651"/>
    </source>
</evidence>
<gene>
    <name evidence="9" type="primary">dcuC</name>
    <name evidence="9" type="ORF">NHF51_05505</name>
</gene>
<sequence length="448" mass="47229">MIIKNYQTHTTLTISGLLMLTVGVVFTQGGIADFMGAQYKFSSTGSTFFDLFGAFSAIMSERTATIGMIAMTSAGFASYMSKIGAADSLVKACAKPLQLINKPYLILALAFIIGQTLNLVIPSPAGLAMLLLISFYPILLQAGVSPLSAAVVIGTCGSLDLGPGSGNSNVAAELLDMSITEYFASTEILVAIPVTLTVAVTHFFVQKWFDKRDGHKRSQAEIKVAGEQDDRQGAPYSRLYAMLPFLPLALLLIFSDIGIASVKINAPIAMFASLIMIVVIDAFRVKSLQLALDHSFEFFKGMAGAFSTVVVLIVAATMFTLGLDAIGAVNAMKSMILAGDVHYLLITLFGMLIIAFTAMLTGSGSAAFVSFSNLGSELSAAAGVKSVLMLVPMQHAAGFGRSLSPVAAVVIAVAVAANVSPFEVLKRALIPCIVGIFSTLFYTQLIFS</sequence>
<dbReference type="Pfam" id="PF03606">
    <property type="entry name" value="DcuC"/>
    <property type="match status" value="1"/>
</dbReference>
<evidence type="ECO:0000313" key="9">
    <source>
        <dbReference type="EMBL" id="USV58613.1"/>
    </source>
</evidence>
<dbReference type="PANTHER" id="PTHR42002:SF2">
    <property type="entry name" value="ANAEROBIC C4-DICARBOXYLATE TRANSPORTER DCUC-RELATED"/>
    <property type="match status" value="1"/>
</dbReference>
<feature type="transmembrane region" description="Helical" evidence="8">
    <location>
        <begin position="239"/>
        <end position="259"/>
    </location>
</feature>
<dbReference type="GO" id="GO:0005886">
    <property type="term" value="C:plasma membrane"/>
    <property type="evidence" value="ECO:0007669"/>
    <property type="project" value="UniProtKB-SubCell"/>
</dbReference>
<dbReference type="NCBIfam" id="NF037994">
    <property type="entry name" value="DcuC_1"/>
    <property type="match status" value="1"/>
</dbReference>
<feature type="transmembrane region" description="Helical" evidence="8">
    <location>
        <begin position="428"/>
        <end position="447"/>
    </location>
</feature>
<evidence type="ECO:0000256" key="5">
    <source>
        <dbReference type="ARBA" id="ARBA00022692"/>
    </source>
</evidence>
<accession>A0AAE9SCV8</accession>
<keyword evidence="10" id="KW-1185">Reference proteome</keyword>
<evidence type="ECO:0000256" key="6">
    <source>
        <dbReference type="ARBA" id="ARBA00022989"/>
    </source>
</evidence>
<dbReference type="NCBIfam" id="TIGR00771">
    <property type="entry name" value="DcuC"/>
    <property type="match status" value="1"/>
</dbReference>
<keyword evidence="4" id="KW-1003">Cell membrane</keyword>
<feature type="transmembrane region" description="Helical" evidence="8">
    <location>
        <begin position="403"/>
        <end position="422"/>
    </location>
</feature>
<keyword evidence="5 8" id="KW-0812">Transmembrane</keyword>
<reference evidence="9" key="1">
    <citation type="submission" date="2022-06" db="EMBL/GenBank/DDBJ databases">
        <title>Complete Genome of Aeromonas sp. Strain SOD01 Isolated from an Urban Freshwater Stream.</title>
        <authorList>
            <person name="Williams L.E."/>
            <person name="Brysgel T."/>
            <person name="Capestro E.M."/>
            <person name="Foltz G.V."/>
            <person name="Gardner A.E."/>
            <person name="Ingrassia J."/>
            <person name="Peterson E."/>
            <person name="Arruda J."/>
            <person name="Flaherty I."/>
            <person name="Hunt M."/>
            <person name="Pappas G."/>
            <person name="Ramsaran S."/>
            <person name="Rocha M."/>
        </authorList>
    </citation>
    <scope>NUCLEOTIDE SEQUENCE</scope>
    <source>
        <strain evidence="9">SOD01</strain>
    </source>
</reference>
<evidence type="ECO:0000256" key="7">
    <source>
        <dbReference type="ARBA" id="ARBA00023136"/>
    </source>
</evidence>
<feature type="transmembrane region" description="Helical" evidence="8">
    <location>
        <begin position="341"/>
        <end position="360"/>
    </location>
</feature>
<protein>
    <submittedName>
        <fullName evidence="9">C4-dicarboxylate transporter DcuC</fullName>
    </submittedName>
</protein>
<dbReference type="EMBL" id="CP099717">
    <property type="protein sequence ID" value="USV58613.1"/>
    <property type="molecule type" value="Genomic_DNA"/>
</dbReference>
<comment type="similarity">
    <text evidence="2">Belongs to the DcuC/DcuD transporter (TC 2.A.61) family.</text>
</comment>
<evidence type="ECO:0000256" key="3">
    <source>
        <dbReference type="ARBA" id="ARBA00022448"/>
    </source>
</evidence>
<dbReference type="InterPro" id="IPR018385">
    <property type="entry name" value="C4_dicarb_anaerob_car-like"/>
</dbReference>
<feature type="transmembrane region" description="Helical" evidence="8">
    <location>
        <begin position="182"/>
        <end position="205"/>
    </location>
</feature>
<dbReference type="InterPro" id="IPR004669">
    <property type="entry name" value="C4_dicarb_anaerob_car"/>
</dbReference>
<dbReference type="AlphaFoldDB" id="A0AAE9SCV8"/>
<dbReference type="Proteomes" id="UP001056890">
    <property type="component" value="Chromosome"/>
</dbReference>
<evidence type="ECO:0000256" key="8">
    <source>
        <dbReference type="SAM" id="Phobius"/>
    </source>
</evidence>
<comment type="subcellular location">
    <subcellularLocation>
        <location evidence="1">Cell membrane</location>
        <topology evidence="1">Multi-pass membrane protein</topology>
    </subcellularLocation>
</comment>